<proteinExistence type="predicted"/>
<dbReference type="AlphaFoldDB" id="A0A0D7DWL5"/>
<protein>
    <submittedName>
        <fullName evidence="2">Diguanylate phosphodiesterase</fullName>
    </submittedName>
</protein>
<dbReference type="InterPro" id="IPR001633">
    <property type="entry name" value="EAL_dom"/>
</dbReference>
<feature type="non-terminal residue" evidence="2">
    <location>
        <position position="134"/>
    </location>
</feature>
<dbReference type="EMBL" id="JXXD01000371">
    <property type="protein sequence ID" value="KIZ32580.1"/>
    <property type="molecule type" value="Genomic_DNA"/>
</dbReference>
<organism evidence="2 3">
    <name type="scientific">Stutzerimonas stutzeri</name>
    <name type="common">Pseudomonas stutzeri</name>
    <dbReference type="NCBI Taxonomy" id="316"/>
    <lineage>
        <taxon>Bacteria</taxon>
        <taxon>Pseudomonadati</taxon>
        <taxon>Pseudomonadota</taxon>
        <taxon>Gammaproteobacteria</taxon>
        <taxon>Pseudomonadales</taxon>
        <taxon>Pseudomonadaceae</taxon>
        <taxon>Stutzerimonas</taxon>
    </lineage>
</organism>
<reference evidence="2 3" key="1">
    <citation type="submission" date="2014-11" db="EMBL/GenBank/DDBJ databases">
        <title>Genomics and ecophysiology of heterotrophic nitrogen fixing bacteria isolated from estuarine surface water.</title>
        <authorList>
            <person name="Bentzon-Tilia M."/>
            <person name="Severin I."/>
            <person name="Hansen L.H."/>
            <person name="Riemann L."/>
        </authorList>
    </citation>
    <scope>NUCLEOTIDE SEQUENCE [LARGE SCALE GENOMIC DNA]</scope>
    <source>
        <strain evidence="2 3">BAL361</strain>
    </source>
</reference>
<gene>
    <name evidence="2" type="ORF">LO50_23455</name>
</gene>
<sequence length="134" mass="15046">DFAGRLLERHALNEIRYAETLTRIRSVLEQRAYSVVYQPIVHLVENRIVGHEALARFSAQPQRTPDKWFAEAGLVGLQQELEVALIEAALHDFDQLPADSYLSLNVSPETILVGALDTVLADQPLARLMLEVTE</sequence>
<dbReference type="Gene3D" id="3.20.20.450">
    <property type="entry name" value="EAL domain"/>
    <property type="match status" value="1"/>
</dbReference>
<dbReference type="RefSeq" id="WP_044316543.1">
    <property type="nucleotide sequence ID" value="NZ_JXXD01000371.1"/>
</dbReference>
<comment type="caution">
    <text evidence="2">The sequence shown here is derived from an EMBL/GenBank/DDBJ whole genome shotgun (WGS) entry which is preliminary data.</text>
</comment>
<evidence type="ECO:0000313" key="3">
    <source>
        <dbReference type="Proteomes" id="UP000032439"/>
    </source>
</evidence>
<dbReference type="SUPFAM" id="SSF141868">
    <property type="entry name" value="EAL domain-like"/>
    <property type="match status" value="1"/>
</dbReference>
<accession>A0A0D7DWL5</accession>
<dbReference type="InterPro" id="IPR050706">
    <property type="entry name" value="Cyclic-di-GMP_PDE-like"/>
</dbReference>
<evidence type="ECO:0000313" key="2">
    <source>
        <dbReference type="EMBL" id="KIZ32580.1"/>
    </source>
</evidence>
<dbReference type="PANTHER" id="PTHR33121">
    <property type="entry name" value="CYCLIC DI-GMP PHOSPHODIESTERASE PDEF"/>
    <property type="match status" value="1"/>
</dbReference>
<dbReference type="GO" id="GO:0071111">
    <property type="term" value="F:cyclic-guanylate-specific phosphodiesterase activity"/>
    <property type="evidence" value="ECO:0007669"/>
    <property type="project" value="InterPro"/>
</dbReference>
<feature type="non-terminal residue" evidence="2">
    <location>
        <position position="1"/>
    </location>
</feature>
<dbReference type="Proteomes" id="UP000032439">
    <property type="component" value="Unassembled WGS sequence"/>
</dbReference>
<feature type="domain" description="EAL" evidence="1">
    <location>
        <begin position="17"/>
        <end position="134"/>
    </location>
</feature>
<dbReference type="PANTHER" id="PTHR33121:SF76">
    <property type="entry name" value="SIGNALING PROTEIN"/>
    <property type="match status" value="1"/>
</dbReference>
<dbReference type="PROSITE" id="PS50883">
    <property type="entry name" value="EAL"/>
    <property type="match status" value="1"/>
</dbReference>
<name>A0A0D7DWL5_STUST</name>
<evidence type="ECO:0000259" key="1">
    <source>
        <dbReference type="PROSITE" id="PS50883"/>
    </source>
</evidence>
<dbReference type="Pfam" id="PF00563">
    <property type="entry name" value="EAL"/>
    <property type="match status" value="1"/>
</dbReference>
<dbReference type="InterPro" id="IPR035919">
    <property type="entry name" value="EAL_sf"/>
</dbReference>